<dbReference type="EMBL" id="JACEGQ020000009">
    <property type="protein sequence ID" value="KAH8499079.1"/>
    <property type="molecule type" value="Genomic_DNA"/>
</dbReference>
<proteinExistence type="predicted"/>
<feature type="region of interest" description="Disordered" evidence="1">
    <location>
        <begin position="1025"/>
        <end position="1116"/>
    </location>
</feature>
<feature type="compositionally biased region" description="Basic and acidic residues" evidence="1">
    <location>
        <begin position="114"/>
        <end position="130"/>
    </location>
</feature>
<feature type="region of interest" description="Disordered" evidence="1">
    <location>
        <begin position="206"/>
        <end position="229"/>
    </location>
</feature>
<dbReference type="PANTHER" id="PTHR33870">
    <property type="entry name" value="CARDIOMYOPATHY-ASSOCIATED PROTEIN"/>
    <property type="match status" value="1"/>
</dbReference>
<feature type="region of interest" description="Disordered" evidence="1">
    <location>
        <begin position="644"/>
        <end position="680"/>
    </location>
</feature>
<feature type="region of interest" description="Disordered" evidence="1">
    <location>
        <begin position="832"/>
        <end position="889"/>
    </location>
</feature>
<evidence type="ECO:0000313" key="4">
    <source>
        <dbReference type="Proteomes" id="UP000807159"/>
    </source>
</evidence>
<feature type="compositionally biased region" description="Polar residues" evidence="1">
    <location>
        <begin position="855"/>
        <end position="866"/>
    </location>
</feature>
<feature type="compositionally biased region" description="Polar residues" evidence="1">
    <location>
        <begin position="1025"/>
        <end position="1034"/>
    </location>
</feature>
<feature type="compositionally biased region" description="Basic and acidic residues" evidence="1">
    <location>
        <begin position="832"/>
        <end position="847"/>
    </location>
</feature>
<feature type="region of interest" description="Disordered" evidence="1">
    <location>
        <begin position="1132"/>
        <end position="1185"/>
    </location>
</feature>
<name>A0A8T2Y1R8_POPDE</name>
<feature type="compositionally biased region" description="Basic and acidic residues" evidence="1">
    <location>
        <begin position="426"/>
        <end position="463"/>
    </location>
</feature>
<keyword evidence="2" id="KW-0812">Transmembrane</keyword>
<protein>
    <submittedName>
        <fullName evidence="3">Uncharacterized protein</fullName>
    </submittedName>
</protein>
<feature type="region of interest" description="Disordered" evidence="1">
    <location>
        <begin position="1383"/>
        <end position="1414"/>
    </location>
</feature>
<feature type="region of interest" description="Disordered" evidence="1">
    <location>
        <begin position="110"/>
        <end position="136"/>
    </location>
</feature>
<accession>A0A8T2Y1R8</accession>
<feature type="region of interest" description="Disordered" evidence="1">
    <location>
        <begin position="692"/>
        <end position="747"/>
    </location>
</feature>
<keyword evidence="4" id="KW-1185">Reference proteome</keyword>
<feature type="region of interest" description="Disordered" evidence="1">
    <location>
        <begin position="574"/>
        <end position="622"/>
    </location>
</feature>
<feature type="compositionally biased region" description="Low complexity" evidence="1">
    <location>
        <begin position="654"/>
        <end position="663"/>
    </location>
</feature>
<keyword evidence="2" id="KW-0472">Membrane</keyword>
<sequence length="1435" mass="158976">MGIDAKEFQAFMWRVLKLSMSSCSAFVQKYPFASGFSLTLLALYLFFPSVFYFLIYSLPFLGCTAVFIRYYLNSQKHGVVERKEHGISSDAADAANRDDNSSIEARRMLQRNVNENKDKSDTHAVKEEKNMVSSMPSNDDFIGRTALVEQKPKVIMEEKASYALNSGESSSYNVSLGENISEFSEASNPETVSFDGFNEQPAKLLVGGEVESESSSSEVDDEEEESEKGCKNAVEWTANDQKNLMDLGDSELERNRRLESLIARRRARKSFKMSSSAAPGTMHPVLVARSNTFHVSKSSDDRIPSSAPSILLPTQNPFDLPYEPFEEKPNLMADSFQQEFMADHLKEMLFCRHESFSLGYSPPLENKQLDQHDGTGYSRSKMQLDKENHGLLADHSLFQRGETLRRDLTVTDLVTEEARSSNQVTNKRERDREVETSRVKHKGENMGQSHDKDPSLGDGNDIQRDTDLIKHKKIWPRPFSSTENIFNAKTAENSESLQPTTFKFPEVFYNHAPNSLPCPVPKASAVAEPSYDSSPSAIYNTGMEEHFFYKHQDPWHTHTNSIASDMQVEVSEIGSPPLTADGIASSNDGDSLVYDGDSEQETTSGSEDMWGASPLAPKVQEHENVTRQIYEAGEGDITEEGFSRLRNEPEDPTSSSLWSLSSSRAEISQEDQAHSMSIDPKHFNYVKHIVEEEREQRPSNPSDVVPPEHSQEGMQLMEDSMPQKPSEVYFQKPQESRNAPGNSAEEMNINCDADDTVTYDDRGYLKSNENIYVGAENSMMQVVIANLSEPAEGSNSKSNSNIMSESLINPEKSVEGMDGSCNVNDSRLLVNDHLEDSKSNEDRDSGAEKAMQVLVSDQSQPDVESNSESRKHIESKSLNSTEKSGEDANITYNVNDPLVHIKNSVEELESIEDIDRDHERLTEHSDIKSTSIPVEVEDNPTSTQGSREDQSTLIEVGVSGLNQSFNDPTTSGILPELIVEQASTNSSLSSSPKSVLAYRIPADIGSSSDFSQLVSTDMEERLPLTATQDTSHVVNDSVEHPSIDNKSEKSEEPSNTQGKLTEEAIEMENMKGSSLDDEETMEDLKSRKNIDDDSETSIGNEAPVKLSKPQKEISPRSFEHLEDVSARLADNETDIDVSKSEGEHSTSVFPGLMVEEEESTNRPRDVAGEVNLISEVSDPSINKNEDLENLRSFEGSEGEPQFSTRQEIFVEPVKPANITSLEDHDYSPGVSTENETIVVSSQAMDDVDTSSNSKETDQEIGDLLKPAGAIGTSETTKDVQGNPKDLTDQKAVFDPSKPAVDGENILVTLEAKDSAADIIHNVNEAVASDFINNEKFNHVQDSEDDEFQRLDSQENIMEPLKAVAFTNSESIGDLESESKILAEDEGNGIPSYPAGEINSSNDRENTEHPGKSTVHLTVMTISEPSRGYVKQDPGN</sequence>
<keyword evidence="2" id="KW-1133">Transmembrane helix</keyword>
<organism evidence="3 4">
    <name type="scientific">Populus deltoides</name>
    <name type="common">Eastern poplar</name>
    <name type="synonym">Eastern cottonwood</name>
    <dbReference type="NCBI Taxonomy" id="3696"/>
    <lineage>
        <taxon>Eukaryota</taxon>
        <taxon>Viridiplantae</taxon>
        <taxon>Streptophyta</taxon>
        <taxon>Embryophyta</taxon>
        <taxon>Tracheophyta</taxon>
        <taxon>Spermatophyta</taxon>
        <taxon>Magnoliopsida</taxon>
        <taxon>eudicotyledons</taxon>
        <taxon>Gunneridae</taxon>
        <taxon>Pentapetalae</taxon>
        <taxon>rosids</taxon>
        <taxon>fabids</taxon>
        <taxon>Malpighiales</taxon>
        <taxon>Salicaceae</taxon>
        <taxon>Saliceae</taxon>
        <taxon>Populus</taxon>
    </lineage>
</organism>
<dbReference type="PANTHER" id="PTHR33870:SF16">
    <property type="entry name" value="PROTEIN, PUTATIVE-RELATED"/>
    <property type="match status" value="1"/>
</dbReference>
<evidence type="ECO:0000256" key="2">
    <source>
        <dbReference type="SAM" id="Phobius"/>
    </source>
</evidence>
<reference evidence="3" key="1">
    <citation type="journal article" date="2021" name="J. Hered.">
        <title>Genome Assembly of Salicaceae Populus deltoides (Eastern Cottonwood) I-69 Based on Nanopore Sequencing and Hi-C Technologies.</title>
        <authorList>
            <person name="Bai S."/>
            <person name="Wu H."/>
            <person name="Zhang J."/>
            <person name="Pan Z."/>
            <person name="Zhao W."/>
            <person name="Li Z."/>
            <person name="Tong C."/>
        </authorList>
    </citation>
    <scope>NUCLEOTIDE SEQUENCE</scope>
    <source>
        <tissue evidence="3">Leaf</tissue>
    </source>
</reference>
<evidence type="ECO:0000256" key="1">
    <source>
        <dbReference type="SAM" id="MobiDB-lite"/>
    </source>
</evidence>
<evidence type="ECO:0000313" key="3">
    <source>
        <dbReference type="EMBL" id="KAH8499079.1"/>
    </source>
</evidence>
<feature type="region of interest" description="Disordered" evidence="1">
    <location>
        <begin position="922"/>
        <end position="950"/>
    </location>
</feature>
<feature type="region of interest" description="Disordered" evidence="1">
    <location>
        <begin position="416"/>
        <end position="463"/>
    </location>
</feature>
<dbReference type="Proteomes" id="UP000807159">
    <property type="component" value="Chromosome 9"/>
</dbReference>
<feature type="compositionally biased region" description="Basic and acidic residues" evidence="1">
    <location>
        <begin position="1037"/>
        <end position="1052"/>
    </location>
</feature>
<feature type="compositionally biased region" description="Basic and acidic residues" evidence="1">
    <location>
        <begin position="1082"/>
        <end position="1091"/>
    </location>
</feature>
<gene>
    <name evidence="3" type="ORF">H0E87_017840</name>
</gene>
<comment type="caution">
    <text evidence="3">The sequence shown here is derived from an EMBL/GenBank/DDBJ whole genome shotgun (WGS) entry which is preliminary data.</text>
</comment>
<feature type="compositionally biased region" description="Basic and acidic residues" evidence="1">
    <location>
        <begin position="1401"/>
        <end position="1410"/>
    </location>
</feature>
<feature type="region of interest" description="Disordered" evidence="1">
    <location>
        <begin position="1265"/>
        <end position="1295"/>
    </location>
</feature>
<feature type="transmembrane region" description="Helical" evidence="2">
    <location>
        <begin position="30"/>
        <end position="47"/>
    </location>
</feature>